<evidence type="ECO:0000259" key="1">
    <source>
        <dbReference type="Pfam" id="PF08722"/>
    </source>
</evidence>
<gene>
    <name evidence="2" type="ORF">GCM10007933_15350</name>
</gene>
<sequence length="256" mass="29277">MAYKPFFYIRDVPSDGRSTALEGLKIPRTHHYFSDVEYHYHLLAEYSDLVIEIREQFALLPCEETRHIAVKLGIDHPIYSATGAQRVLTSDLVLSVRRGDEIVLVVLCCKVASDVDPSNPEATRTLEKVLLEKVYWEARNAEWRLVTDKILPENKVHNLVFFRGCMVSRERDYLNGRMADFVQTALAIWSDCISLNDFLLTASFQLDLTGDECFCLLGRSIWTKSLPVDLDSGKFGHEYRLPLLKALEAQEVPCFS</sequence>
<protein>
    <recommendedName>
        <fullName evidence="1">TnsA endonuclease N-terminal domain-containing protein</fullName>
    </recommendedName>
</protein>
<keyword evidence="3" id="KW-1185">Reference proteome</keyword>
<dbReference type="CDD" id="cd22362">
    <property type="entry name" value="TnsA_endonuclease-like"/>
    <property type="match status" value="1"/>
</dbReference>
<dbReference type="InterPro" id="IPR014833">
    <property type="entry name" value="TnsA_N"/>
</dbReference>
<organism evidence="2 3">
    <name type="scientific">Zoogloea oryzae</name>
    <dbReference type="NCBI Taxonomy" id="310767"/>
    <lineage>
        <taxon>Bacteria</taxon>
        <taxon>Pseudomonadati</taxon>
        <taxon>Pseudomonadota</taxon>
        <taxon>Betaproteobacteria</taxon>
        <taxon>Rhodocyclales</taxon>
        <taxon>Zoogloeaceae</taxon>
        <taxon>Zoogloea</taxon>
    </lineage>
</organism>
<dbReference type="InterPro" id="IPR011335">
    <property type="entry name" value="Restrct_endonuc-II-like"/>
</dbReference>
<dbReference type="InterPro" id="IPR011856">
    <property type="entry name" value="tRNA_endonuc-like_dom_sf"/>
</dbReference>
<evidence type="ECO:0000313" key="2">
    <source>
        <dbReference type="EMBL" id="GLT22079.1"/>
    </source>
</evidence>
<evidence type="ECO:0000313" key="3">
    <source>
        <dbReference type="Proteomes" id="UP001157167"/>
    </source>
</evidence>
<dbReference type="RefSeq" id="WP_284187450.1">
    <property type="nucleotide sequence ID" value="NZ_BSPX01000018.1"/>
</dbReference>
<dbReference type="EMBL" id="BSPX01000018">
    <property type="protein sequence ID" value="GLT22079.1"/>
    <property type="molecule type" value="Genomic_DNA"/>
</dbReference>
<feature type="domain" description="TnsA endonuclease N-terminal" evidence="1">
    <location>
        <begin position="49"/>
        <end position="148"/>
    </location>
</feature>
<dbReference type="Pfam" id="PF08722">
    <property type="entry name" value="Tn7_TnsA-like_N"/>
    <property type="match status" value="1"/>
</dbReference>
<proteinExistence type="predicted"/>
<name>A0ABQ6F9V7_9RHOO</name>
<comment type="caution">
    <text evidence="2">The sequence shown here is derived from an EMBL/GenBank/DDBJ whole genome shotgun (WGS) entry which is preliminary data.</text>
</comment>
<accession>A0ABQ6F9V7</accession>
<dbReference type="Proteomes" id="UP001157167">
    <property type="component" value="Unassembled WGS sequence"/>
</dbReference>
<dbReference type="Gene3D" id="3.40.1350.10">
    <property type="match status" value="1"/>
</dbReference>
<reference evidence="3" key="1">
    <citation type="journal article" date="2019" name="Int. J. Syst. Evol. Microbiol.">
        <title>The Global Catalogue of Microorganisms (GCM) 10K type strain sequencing project: providing services to taxonomists for standard genome sequencing and annotation.</title>
        <authorList>
            <consortium name="The Broad Institute Genomics Platform"/>
            <consortium name="The Broad Institute Genome Sequencing Center for Infectious Disease"/>
            <person name="Wu L."/>
            <person name="Ma J."/>
        </authorList>
    </citation>
    <scope>NUCLEOTIDE SEQUENCE [LARGE SCALE GENOMIC DNA]</scope>
    <source>
        <strain evidence="3">NBRC 102407</strain>
    </source>
</reference>
<dbReference type="SUPFAM" id="SSF52980">
    <property type="entry name" value="Restriction endonuclease-like"/>
    <property type="match status" value="1"/>
</dbReference>